<sequence>MQQINPKKPKISKYRNEIPDLLRFEGIIREEQQSKLAIRCSSCKSCMYISFHDRNDVEVQCRYGFTRMSFKEIILFSRTCENFEQQEHFF</sequence>
<accession>A0ABY6HYM9</accession>
<dbReference type="EMBL" id="CP104013">
    <property type="protein sequence ID" value="UYP48639.1"/>
    <property type="molecule type" value="Genomic_DNA"/>
</dbReference>
<dbReference type="Proteomes" id="UP001208689">
    <property type="component" value="Chromosome"/>
</dbReference>
<organism evidence="1 2">
    <name type="scientific">Candidatus Lokiarchaeum ossiferum</name>
    <dbReference type="NCBI Taxonomy" id="2951803"/>
    <lineage>
        <taxon>Archaea</taxon>
        <taxon>Promethearchaeati</taxon>
        <taxon>Promethearchaeota</taxon>
        <taxon>Promethearchaeia</taxon>
        <taxon>Promethearchaeales</taxon>
        <taxon>Promethearchaeaceae</taxon>
        <taxon>Candidatus Lokiarchaeum</taxon>
    </lineage>
</organism>
<reference evidence="1" key="1">
    <citation type="submission" date="2022-09" db="EMBL/GenBank/DDBJ databases">
        <title>Actin cytoskeleton and complex cell architecture in an #Asgard archaeon.</title>
        <authorList>
            <person name="Ponce Toledo R.I."/>
            <person name="Schleper C."/>
            <person name="Rodrigues Oliveira T."/>
            <person name="Wollweber F."/>
            <person name="Xu J."/>
            <person name="Rittmann S."/>
            <person name="Klingl A."/>
            <person name="Pilhofer M."/>
        </authorList>
    </citation>
    <scope>NUCLEOTIDE SEQUENCE</scope>
    <source>
        <strain evidence="1">B-35</strain>
    </source>
</reference>
<keyword evidence="2" id="KW-1185">Reference proteome</keyword>
<name>A0ABY6HYM9_9ARCH</name>
<evidence type="ECO:0000313" key="2">
    <source>
        <dbReference type="Proteomes" id="UP001208689"/>
    </source>
</evidence>
<proteinExistence type="predicted"/>
<evidence type="ECO:0000313" key="1">
    <source>
        <dbReference type="EMBL" id="UYP48639.1"/>
    </source>
</evidence>
<protein>
    <submittedName>
        <fullName evidence="1">Uncharacterized protein</fullName>
    </submittedName>
</protein>
<gene>
    <name evidence="1" type="ORF">NEF87_004924</name>
</gene>